<dbReference type="AlphaFoldDB" id="A0AAV4GMR4"/>
<dbReference type="EMBL" id="BMAT01012117">
    <property type="protein sequence ID" value="GFR86325.1"/>
    <property type="molecule type" value="Genomic_DNA"/>
</dbReference>
<dbReference type="Proteomes" id="UP000762676">
    <property type="component" value="Unassembled WGS sequence"/>
</dbReference>
<gene>
    <name evidence="2" type="ORF">ElyMa_006050200</name>
</gene>
<evidence type="ECO:0000313" key="3">
    <source>
        <dbReference type="Proteomes" id="UP000762676"/>
    </source>
</evidence>
<proteinExistence type="predicted"/>
<organism evidence="2 3">
    <name type="scientific">Elysia marginata</name>
    <dbReference type="NCBI Taxonomy" id="1093978"/>
    <lineage>
        <taxon>Eukaryota</taxon>
        <taxon>Metazoa</taxon>
        <taxon>Spiralia</taxon>
        <taxon>Lophotrochozoa</taxon>
        <taxon>Mollusca</taxon>
        <taxon>Gastropoda</taxon>
        <taxon>Heterobranchia</taxon>
        <taxon>Euthyneura</taxon>
        <taxon>Panpulmonata</taxon>
        <taxon>Sacoglossa</taxon>
        <taxon>Placobranchoidea</taxon>
        <taxon>Plakobranchidae</taxon>
        <taxon>Elysia</taxon>
    </lineage>
</organism>
<name>A0AAV4GMR4_9GAST</name>
<reference evidence="2 3" key="1">
    <citation type="journal article" date="2021" name="Elife">
        <title>Chloroplast acquisition without the gene transfer in kleptoplastic sea slugs, Plakobranchus ocellatus.</title>
        <authorList>
            <person name="Maeda T."/>
            <person name="Takahashi S."/>
            <person name="Yoshida T."/>
            <person name="Shimamura S."/>
            <person name="Takaki Y."/>
            <person name="Nagai Y."/>
            <person name="Toyoda A."/>
            <person name="Suzuki Y."/>
            <person name="Arimoto A."/>
            <person name="Ishii H."/>
            <person name="Satoh N."/>
            <person name="Nishiyama T."/>
            <person name="Hasebe M."/>
            <person name="Maruyama T."/>
            <person name="Minagawa J."/>
            <person name="Obokata J."/>
            <person name="Shigenobu S."/>
        </authorList>
    </citation>
    <scope>NUCLEOTIDE SEQUENCE [LARGE SCALE GENOMIC DNA]</scope>
</reference>
<accession>A0AAV4GMR4</accession>
<evidence type="ECO:0000256" key="1">
    <source>
        <dbReference type="SAM" id="MobiDB-lite"/>
    </source>
</evidence>
<sequence>MIFKKNSLQNKWDEYRLELNRQYGLHQLDRRCQTTIFRLRAGHYRLRYHMKRVKETNLCPFGIERRQKRLNSHVPQNCQRYDRPPTVHRDGGCGHDPQAGPLHKLERNTAFIAEDRNYSFIPKPSENTKSVKKNN</sequence>
<protein>
    <submittedName>
        <fullName evidence="2">Uncharacterized protein</fullName>
    </submittedName>
</protein>
<comment type="caution">
    <text evidence="2">The sequence shown here is derived from an EMBL/GenBank/DDBJ whole genome shotgun (WGS) entry which is preliminary data.</text>
</comment>
<keyword evidence="3" id="KW-1185">Reference proteome</keyword>
<evidence type="ECO:0000313" key="2">
    <source>
        <dbReference type="EMBL" id="GFR86325.1"/>
    </source>
</evidence>
<feature type="region of interest" description="Disordered" evidence="1">
    <location>
        <begin position="72"/>
        <end position="102"/>
    </location>
</feature>
<feature type="compositionally biased region" description="Basic and acidic residues" evidence="1">
    <location>
        <begin position="80"/>
        <end position="93"/>
    </location>
</feature>